<feature type="region of interest" description="Disordered" evidence="1">
    <location>
        <begin position="66"/>
        <end position="128"/>
    </location>
</feature>
<evidence type="ECO:0008006" key="4">
    <source>
        <dbReference type="Google" id="ProtNLM"/>
    </source>
</evidence>
<dbReference type="Proteomes" id="UP000191112">
    <property type="component" value="Unassembled WGS sequence"/>
</dbReference>
<sequence>MKWIKYLGLSIAGGFLAISCSTGSIYGKNDRVYRAPDGGVYRQGEVYRDRNGSVYQNGRVIVYDRNSGDYRNLPPGQAKKIYGDKSAKKYAPGQRKKAKNYYYDDDDDQGRKYKKNKGKKHHRDHDDD</sequence>
<dbReference type="OrthoDB" id="680152at2"/>
<reference evidence="2 3" key="1">
    <citation type="submission" date="2017-02" db="EMBL/GenBank/DDBJ databases">
        <authorList>
            <person name="Peterson S.W."/>
        </authorList>
    </citation>
    <scope>NUCLEOTIDE SEQUENCE [LARGE SCALE GENOMIC DNA]</scope>
    <source>
        <strain evidence="2 3">DSM 22323</strain>
    </source>
</reference>
<proteinExistence type="predicted"/>
<dbReference type="RefSeq" id="WP_079667786.1">
    <property type="nucleotide sequence ID" value="NZ_FUYZ01000010.1"/>
</dbReference>
<evidence type="ECO:0000256" key="1">
    <source>
        <dbReference type="SAM" id="MobiDB-lite"/>
    </source>
</evidence>
<dbReference type="STRING" id="619805.SAMN05660477_02596"/>
<keyword evidence="3" id="KW-1185">Reference proteome</keyword>
<dbReference type="PROSITE" id="PS51257">
    <property type="entry name" value="PROKAR_LIPOPROTEIN"/>
    <property type="match status" value="1"/>
</dbReference>
<name>A0A1T5G6T6_9FLAO</name>
<protein>
    <recommendedName>
        <fullName evidence="4">Lipoprotein</fullName>
    </recommendedName>
</protein>
<dbReference type="EMBL" id="FUYZ01000010">
    <property type="protein sequence ID" value="SKC04150.1"/>
    <property type="molecule type" value="Genomic_DNA"/>
</dbReference>
<dbReference type="AlphaFoldDB" id="A0A1T5G6T6"/>
<gene>
    <name evidence="2" type="ORF">SAMN05660477_02596</name>
</gene>
<feature type="compositionally biased region" description="Basic residues" evidence="1">
    <location>
        <begin position="112"/>
        <end position="128"/>
    </location>
</feature>
<accession>A0A1T5G6T6</accession>
<organism evidence="2 3">
    <name type="scientific">Soonwooa buanensis</name>
    <dbReference type="NCBI Taxonomy" id="619805"/>
    <lineage>
        <taxon>Bacteria</taxon>
        <taxon>Pseudomonadati</taxon>
        <taxon>Bacteroidota</taxon>
        <taxon>Flavobacteriia</taxon>
        <taxon>Flavobacteriales</taxon>
        <taxon>Weeksellaceae</taxon>
        <taxon>Chryseobacterium group</taxon>
        <taxon>Soonwooa</taxon>
    </lineage>
</organism>
<evidence type="ECO:0000313" key="2">
    <source>
        <dbReference type="EMBL" id="SKC04150.1"/>
    </source>
</evidence>
<evidence type="ECO:0000313" key="3">
    <source>
        <dbReference type="Proteomes" id="UP000191112"/>
    </source>
</evidence>